<feature type="signal peptide" evidence="1">
    <location>
        <begin position="1"/>
        <end position="22"/>
    </location>
</feature>
<organism evidence="2 3">
    <name type="scientific">Pseudaquabacterium terrae</name>
    <dbReference type="NCBI Taxonomy" id="2732868"/>
    <lineage>
        <taxon>Bacteria</taxon>
        <taxon>Pseudomonadati</taxon>
        <taxon>Pseudomonadota</taxon>
        <taxon>Betaproteobacteria</taxon>
        <taxon>Burkholderiales</taxon>
        <taxon>Sphaerotilaceae</taxon>
        <taxon>Pseudaquabacterium</taxon>
    </lineage>
</organism>
<evidence type="ECO:0000256" key="1">
    <source>
        <dbReference type="SAM" id="SignalP"/>
    </source>
</evidence>
<dbReference type="RefSeq" id="WP_173122012.1">
    <property type="nucleotide sequence ID" value="NZ_JABRWJ010000002.1"/>
</dbReference>
<gene>
    <name evidence="2" type="ORF">HLB44_07980</name>
</gene>
<sequence length="153" mass="15914">MSRRLCLALMGLSFVSVVPAWAASSTASSTSSAASNLVGSLSGSIRQSSQSSSKGTGVAAGPYRVIEVAALPEQPGTVRIALKPVAGPADDEGFSLLLPQATADAARIGTGDVIDARTRPYGIEFARRDDGRAFFLVLADDWFRELRSNAVAL</sequence>
<protein>
    <submittedName>
        <fullName evidence="2">Uncharacterized protein</fullName>
    </submittedName>
</protein>
<accession>A0ABX2EE85</accession>
<evidence type="ECO:0000313" key="2">
    <source>
        <dbReference type="EMBL" id="NRF66918.1"/>
    </source>
</evidence>
<reference evidence="2 3" key="1">
    <citation type="submission" date="2020-05" db="EMBL/GenBank/DDBJ databases">
        <title>Aquincola sp. isolate from soil.</title>
        <authorList>
            <person name="Han J."/>
            <person name="Kim D.-U."/>
        </authorList>
    </citation>
    <scope>NUCLEOTIDE SEQUENCE [LARGE SCALE GENOMIC DNA]</scope>
    <source>
        <strain evidence="2 3">S2</strain>
    </source>
</reference>
<keyword evidence="1" id="KW-0732">Signal</keyword>
<proteinExistence type="predicted"/>
<comment type="caution">
    <text evidence="2">The sequence shown here is derived from an EMBL/GenBank/DDBJ whole genome shotgun (WGS) entry which is preliminary data.</text>
</comment>
<dbReference type="EMBL" id="JABRWJ010000002">
    <property type="protein sequence ID" value="NRF66918.1"/>
    <property type="molecule type" value="Genomic_DNA"/>
</dbReference>
<name>A0ABX2EE85_9BURK</name>
<keyword evidence="3" id="KW-1185">Reference proteome</keyword>
<evidence type="ECO:0000313" key="3">
    <source>
        <dbReference type="Proteomes" id="UP000737171"/>
    </source>
</evidence>
<dbReference type="Proteomes" id="UP000737171">
    <property type="component" value="Unassembled WGS sequence"/>
</dbReference>
<feature type="chain" id="PRO_5046089968" evidence="1">
    <location>
        <begin position="23"/>
        <end position="153"/>
    </location>
</feature>